<sequence length="211" mass="23401">MSLATRAKQRRTELKMTQTEVADKAGVTQQSIEAIESGKTRKPRNLLPIAKALQCDPDWLLNGGSAVSIADIGTRRIPIISFVHAGALTEASPISECDGTFEYLLTDVDWSENSFALRIEGDSMEPEFKAGDVIVVDPEISPTPGEFVVAKNGGHEATFKKYKPLAYDIQTGREHFELVPLNTDYPVLRSTDTPLVIIGTMVEHRIYRRKR</sequence>
<evidence type="ECO:0000313" key="6">
    <source>
        <dbReference type="Proteomes" id="UP001235341"/>
    </source>
</evidence>
<dbReference type="SUPFAM" id="SSF51306">
    <property type="entry name" value="LexA/Signal peptidase"/>
    <property type="match status" value="1"/>
</dbReference>
<dbReference type="PANTHER" id="PTHR40661">
    <property type="match status" value="1"/>
</dbReference>
<dbReference type="CDD" id="cd00093">
    <property type="entry name" value="HTH_XRE"/>
    <property type="match status" value="1"/>
</dbReference>
<accession>A0ABY9PH20</accession>
<dbReference type="RefSeq" id="WP_309204806.1">
    <property type="nucleotide sequence ID" value="NZ_CP133586.1"/>
</dbReference>
<name>A0ABY9PH20_SERFO</name>
<dbReference type="Gene3D" id="1.10.260.40">
    <property type="entry name" value="lambda repressor-like DNA-binding domains"/>
    <property type="match status" value="1"/>
</dbReference>
<dbReference type="InterPro" id="IPR015927">
    <property type="entry name" value="Peptidase_S24_S26A/B/C"/>
</dbReference>
<gene>
    <name evidence="5" type="ORF">RFB13_14835</name>
</gene>
<dbReference type="SMART" id="SM00530">
    <property type="entry name" value="HTH_XRE"/>
    <property type="match status" value="1"/>
</dbReference>
<keyword evidence="3" id="KW-0804">Transcription</keyword>
<feature type="domain" description="HTH cro/C1-type" evidence="4">
    <location>
        <begin position="8"/>
        <end position="60"/>
    </location>
</feature>
<evidence type="ECO:0000256" key="3">
    <source>
        <dbReference type="ARBA" id="ARBA00023163"/>
    </source>
</evidence>
<dbReference type="SUPFAM" id="SSF47413">
    <property type="entry name" value="lambda repressor-like DNA-binding domains"/>
    <property type="match status" value="1"/>
</dbReference>
<keyword evidence="1" id="KW-0805">Transcription regulation</keyword>
<dbReference type="Pfam" id="PF01381">
    <property type="entry name" value="HTH_3"/>
    <property type="match status" value="1"/>
</dbReference>
<organism evidence="5 6">
    <name type="scientific">Serratia fonticola</name>
    <dbReference type="NCBI Taxonomy" id="47917"/>
    <lineage>
        <taxon>Bacteria</taxon>
        <taxon>Pseudomonadati</taxon>
        <taxon>Pseudomonadota</taxon>
        <taxon>Gammaproteobacteria</taxon>
        <taxon>Enterobacterales</taxon>
        <taxon>Yersiniaceae</taxon>
        <taxon>Serratia</taxon>
    </lineage>
</organism>
<dbReference type="Pfam" id="PF00717">
    <property type="entry name" value="Peptidase_S24"/>
    <property type="match status" value="1"/>
</dbReference>
<dbReference type="Proteomes" id="UP001235341">
    <property type="component" value="Chromosome"/>
</dbReference>
<dbReference type="InterPro" id="IPR001387">
    <property type="entry name" value="Cro/C1-type_HTH"/>
</dbReference>
<protein>
    <submittedName>
        <fullName evidence="5">LexA family transcriptional regulator</fullName>
    </submittedName>
</protein>
<dbReference type="InterPro" id="IPR039418">
    <property type="entry name" value="LexA-like"/>
</dbReference>
<dbReference type="InterPro" id="IPR010982">
    <property type="entry name" value="Lambda_DNA-bd_dom_sf"/>
</dbReference>
<keyword evidence="2" id="KW-0238">DNA-binding</keyword>
<dbReference type="EMBL" id="CP133586">
    <property type="protein sequence ID" value="WMT12543.1"/>
    <property type="molecule type" value="Genomic_DNA"/>
</dbReference>
<dbReference type="Gene3D" id="2.10.109.10">
    <property type="entry name" value="Umud Fragment, subunit A"/>
    <property type="match status" value="1"/>
</dbReference>
<proteinExistence type="predicted"/>
<keyword evidence="6" id="KW-1185">Reference proteome</keyword>
<evidence type="ECO:0000313" key="5">
    <source>
        <dbReference type="EMBL" id="WMT12543.1"/>
    </source>
</evidence>
<dbReference type="InterPro" id="IPR036286">
    <property type="entry name" value="LexA/Signal_pep-like_sf"/>
</dbReference>
<evidence type="ECO:0000256" key="2">
    <source>
        <dbReference type="ARBA" id="ARBA00023125"/>
    </source>
</evidence>
<dbReference type="PANTHER" id="PTHR40661:SF3">
    <property type="entry name" value="FELS-1 PROPHAGE TRANSCRIPTIONAL REGULATOR"/>
    <property type="match status" value="1"/>
</dbReference>
<evidence type="ECO:0000256" key="1">
    <source>
        <dbReference type="ARBA" id="ARBA00023015"/>
    </source>
</evidence>
<dbReference type="CDD" id="cd06529">
    <property type="entry name" value="S24_LexA-like"/>
    <property type="match status" value="1"/>
</dbReference>
<dbReference type="PROSITE" id="PS50943">
    <property type="entry name" value="HTH_CROC1"/>
    <property type="match status" value="1"/>
</dbReference>
<reference evidence="5 6" key="1">
    <citation type="submission" date="2023-08" db="EMBL/GenBank/DDBJ databases">
        <title>Complete Genome and Methylome dissection of Serratia fonticola NEB369.</title>
        <authorList>
            <person name="Fomenkov A."/>
            <person name="Roberts R.D."/>
        </authorList>
    </citation>
    <scope>NUCLEOTIDE SEQUENCE [LARGE SCALE GENOMIC DNA]</scope>
    <source>
        <strain evidence="5 6">NEB369</strain>
    </source>
</reference>
<evidence type="ECO:0000259" key="4">
    <source>
        <dbReference type="PROSITE" id="PS50943"/>
    </source>
</evidence>